<keyword evidence="2" id="KW-0238">DNA-binding</keyword>
<reference evidence="5" key="1">
    <citation type="submission" date="2019-03" db="UniProtKB">
        <authorList>
            <consortium name="Ensembl"/>
        </authorList>
    </citation>
    <scope>IDENTIFICATION</scope>
</reference>
<dbReference type="GO" id="GO:0045944">
    <property type="term" value="P:positive regulation of transcription by RNA polymerase II"/>
    <property type="evidence" value="ECO:0007669"/>
    <property type="project" value="TreeGrafter"/>
</dbReference>
<dbReference type="PRINTS" id="PR01743">
    <property type="entry name" value="SSDNABINDING"/>
</dbReference>
<evidence type="ECO:0000256" key="4">
    <source>
        <dbReference type="SAM" id="MobiDB-lite"/>
    </source>
</evidence>
<accession>A0A452TUR1</accession>
<dbReference type="PANTHER" id="PTHR12610:SF30">
    <property type="entry name" value="SINGLE-STRANDED DNA-BINDING PROTEIN 4"/>
    <property type="match status" value="1"/>
</dbReference>
<keyword evidence="3" id="KW-0539">Nucleus</keyword>
<protein>
    <submittedName>
        <fullName evidence="5">Uncharacterized protein</fullName>
    </submittedName>
</protein>
<organism evidence="5">
    <name type="scientific">Ursus maritimus</name>
    <name type="common">Polar bear</name>
    <name type="synonym">Thalarctos maritimus</name>
    <dbReference type="NCBI Taxonomy" id="29073"/>
    <lineage>
        <taxon>Eukaryota</taxon>
        <taxon>Metazoa</taxon>
        <taxon>Chordata</taxon>
        <taxon>Craniata</taxon>
        <taxon>Vertebrata</taxon>
        <taxon>Euteleostomi</taxon>
        <taxon>Mammalia</taxon>
        <taxon>Eutheria</taxon>
        <taxon>Laurasiatheria</taxon>
        <taxon>Carnivora</taxon>
        <taxon>Caniformia</taxon>
        <taxon>Ursidae</taxon>
        <taxon>Ursus</taxon>
    </lineage>
</organism>
<evidence type="ECO:0000256" key="3">
    <source>
        <dbReference type="ARBA" id="ARBA00023242"/>
    </source>
</evidence>
<evidence type="ECO:0000256" key="1">
    <source>
        <dbReference type="ARBA" id="ARBA00004123"/>
    </source>
</evidence>
<feature type="region of interest" description="Disordered" evidence="4">
    <location>
        <begin position="118"/>
        <end position="184"/>
    </location>
</feature>
<dbReference type="InterPro" id="IPR006594">
    <property type="entry name" value="LisH"/>
</dbReference>
<dbReference type="GeneTree" id="ENSGT00950000183049"/>
<dbReference type="AlphaFoldDB" id="A0A452TUR1"/>
<dbReference type="Ensembl" id="ENSUMAT00000014296.1">
    <property type="protein sequence ID" value="ENSUMAP00000012018.1"/>
    <property type="gene ID" value="ENSUMAG00000009000.1"/>
</dbReference>
<comment type="subcellular location">
    <subcellularLocation>
        <location evidence="1">Nucleus</location>
    </subcellularLocation>
</comment>
<evidence type="ECO:0000256" key="2">
    <source>
        <dbReference type="ARBA" id="ARBA00023125"/>
    </source>
</evidence>
<sequence>LWGRPQASREPEPAPTLPACRLALYVYEYLLHVGAQKSAQTFLSEIRWEKNITLGEPPGFLHSWWCVFWDLYCAAPDRREACEHSNEAKAFQDYVSPWGPRPTLRMPSQHMSTLGSVTGLSPLPSAPTSGHPSMGPMQRVTPPRGMASVGPQVRAGPGEGRREWRATPPGPAVDVGGPSARRGP</sequence>
<dbReference type="OMA" id="MNAHCDP"/>
<dbReference type="GO" id="GO:0003697">
    <property type="term" value="F:single-stranded DNA binding"/>
    <property type="evidence" value="ECO:0007669"/>
    <property type="project" value="InterPro"/>
</dbReference>
<proteinExistence type="predicted"/>
<name>A0A452TUR1_URSMA</name>
<evidence type="ECO:0000313" key="5">
    <source>
        <dbReference type="Ensembl" id="ENSUMAP00000012018"/>
    </source>
</evidence>
<dbReference type="PROSITE" id="PS50896">
    <property type="entry name" value="LISH"/>
    <property type="match status" value="1"/>
</dbReference>
<dbReference type="PANTHER" id="PTHR12610">
    <property type="entry name" value="SINGLE STRANDED DNA BINDING PROTEIN"/>
    <property type="match status" value="1"/>
</dbReference>
<dbReference type="InterPro" id="IPR008116">
    <property type="entry name" value="SSDP_DNA-bd"/>
</dbReference>
<dbReference type="GO" id="GO:0005634">
    <property type="term" value="C:nucleus"/>
    <property type="evidence" value="ECO:0007669"/>
    <property type="project" value="UniProtKB-SubCell"/>
</dbReference>